<evidence type="ECO:0000313" key="8">
    <source>
        <dbReference type="EMBL" id="MEY8762552.1"/>
    </source>
</evidence>
<comment type="similarity">
    <text evidence="6">Belongs to the TVP38/TMEM64 family.</text>
</comment>
<evidence type="ECO:0000313" key="9">
    <source>
        <dbReference type="Proteomes" id="UP001565220"/>
    </source>
</evidence>
<evidence type="ECO:0000256" key="1">
    <source>
        <dbReference type="ARBA" id="ARBA00004651"/>
    </source>
</evidence>
<name>A0ABV4DU93_9CLOT</name>
<evidence type="ECO:0000256" key="3">
    <source>
        <dbReference type="ARBA" id="ARBA00022692"/>
    </source>
</evidence>
<evidence type="ECO:0000256" key="5">
    <source>
        <dbReference type="ARBA" id="ARBA00023136"/>
    </source>
</evidence>
<comment type="caution">
    <text evidence="8">The sequence shown here is derived from an EMBL/GenBank/DDBJ whole genome shotgun (WGS) entry which is preliminary data.</text>
</comment>
<feature type="transmembrane region" description="Helical" evidence="6">
    <location>
        <begin position="164"/>
        <end position="182"/>
    </location>
</feature>
<organism evidence="8 9">
    <name type="scientific">Clostridium lapidicellarium</name>
    <dbReference type="NCBI Taxonomy" id="3240931"/>
    <lineage>
        <taxon>Bacteria</taxon>
        <taxon>Bacillati</taxon>
        <taxon>Bacillota</taxon>
        <taxon>Clostridia</taxon>
        <taxon>Eubacteriales</taxon>
        <taxon>Clostridiaceae</taxon>
        <taxon>Clostridium</taxon>
    </lineage>
</organism>
<feature type="transmembrane region" description="Helical" evidence="6">
    <location>
        <begin position="85"/>
        <end position="108"/>
    </location>
</feature>
<evidence type="ECO:0000256" key="4">
    <source>
        <dbReference type="ARBA" id="ARBA00022989"/>
    </source>
</evidence>
<keyword evidence="3 6" id="KW-0812">Transmembrane</keyword>
<keyword evidence="4 6" id="KW-1133">Transmembrane helix</keyword>
<comment type="subcellular location">
    <subcellularLocation>
        <location evidence="1 6">Cell membrane</location>
        <topology evidence="1 6">Multi-pass membrane protein</topology>
    </subcellularLocation>
</comment>
<dbReference type="Proteomes" id="UP001565220">
    <property type="component" value="Unassembled WGS sequence"/>
</dbReference>
<accession>A0ABV4DU93</accession>
<dbReference type="EMBL" id="JBGFFE010000002">
    <property type="protein sequence ID" value="MEY8762552.1"/>
    <property type="molecule type" value="Genomic_DNA"/>
</dbReference>
<dbReference type="Pfam" id="PF09335">
    <property type="entry name" value="VTT_dom"/>
    <property type="match status" value="1"/>
</dbReference>
<keyword evidence="9" id="KW-1185">Reference proteome</keyword>
<evidence type="ECO:0000256" key="6">
    <source>
        <dbReference type="RuleBase" id="RU366058"/>
    </source>
</evidence>
<keyword evidence="5 6" id="KW-0472">Membrane</keyword>
<feature type="transmembrane region" description="Helical" evidence="6">
    <location>
        <begin position="12"/>
        <end position="29"/>
    </location>
</feature>
<sequence>MKINDKNIVKFIIFALLVLCILILLFIYKDKIFNIDVYKIKSYIQSYGKFSAIMFVVMYTLRPLLIVFPASLMSIIAGNIFNPHIAVLLSMIGCFGSATVAFLLSRFLGRSFVNRILRGKALILDKNIGQYGFRIMTIMRLSFVFPYDPLSYAAGLTKMKYRDFIFGTLLGTLPEMVAYSLMGKNLADPFSVKFILPIVVLFAIASCSLYIHKKKSKDTNNLQAK</sequence>
<proteinExistence type="inferred from homology"/>
<gene>
    <name evidence="8" type="ORF">AB8S09_02650</name>
</gene>
<feature type="domain" description="VTT" evidence="7">
    <location>
        <begin position="68"/>
        <end position="184"/>
    </location>
</feature>
<dbReference type="PANTHER" id="PTHR12677">
    <property type="entry name" value="GOLGI APPARATUS MEMBRANE PROTEIN TVP38-RELATED"/>
    <property type="match status" value="1"/>
</dbReference>
<dbReference type="RefSeq" id="WP_294181137.1">
    <property type="nucleotide sequence ID" value="NZ_JBGFFE010000002.1"/>
</dbReference>
<reference evidence="8 9" key="1">
    <citation type="submission" date="2024-08" db="EMBL/GenBank/DDBJ databases">
        <title>Clostridium lapicellarii sp. nov., and Clostridium renhuaiense sp. nov., two species isolated from the mud in a fermentation cellar used for producing sauce-flavour Chinese liquors.</title>
        <authorList>
            <person name="Yang F."/>
            <person name="Wang H."/>
            <person name="Chen L.Q."/>
            <person name="Zhou N."/>
            <person name="Lu J.J."/>
            <person name="Pu X.X."/>
            <person name="Wan B."/>
            <person name="Wang L."/>
            <person name="Liu S.J."/>
        </authorList>
    </citation>
    <scope>NUCLEOTIDE SEQUENCE [LARGE SCALE GENOMIC DNA]</scope>
    <source>
        <strain evidence="8 9">MT-113</strain>
    </source>
</reference>
<protein>
    <recommendedName>
        <fullName evidence="6">TVP38/TMEM64 family membrane protein</fullName>
    </recommendedName>
</protein>
<feature type="transmembrane region" description="Helical" evidence="6">
    <location>
        <begin position="194"/>
        <end position="211"/>
    </location>
</feature>
<evidence type="ECO:0000256" key="2">
    <source>
        <dbReference type="ARBA" id="ARBA00022475"/>
    </source>
</evidence>
<dbReference type="InterPro" id="IPR032816">
    <property type="entry name" value="VTT_dom"/>
</dbReference>
<dbReference type="InterPro" id="IPR015414">
    <property type="entry name" value="TMEM64"/>
</dbReference>
<keyword evidence="2 6" id="KW-1003">Cell membrane</keyword>
<feature type="transmembrane region" description="Helical" evidence="6">
    <location>
        <begin position="50"/>
        <end position="73"/>
    </location>
</feature>
<dbReference type="PANTHER" id="PTHR12677:SF49">
    <property type="entry name" value="TVP38_TMEM64 FAMILY MEMBRANE PROTEIN"/>
    <property type="match status" value="1"/>
</dbReference>
<evidence type="ECO:0000259" key="7">
    <source>
        <dbReference type="Pfam" id="PF09335"/>
    </source>
</evidence>